<evidence type="ECO:0000256" key="5">
    <source>
        <dbReference type="ARBA" id="ARBA00023136"/>
    </source>
</evidence>
<evidence type="ECO:0000256" key="6">
    <source>
        <dbReference type="SAM" id="Phobius"/>
    </source>
</evidence>
<feature type="transmembrane region" description="Helical" evidence="6">
    <location>
        <begin position="42"/>
        <end position="63"/>
    </location>
</feature>
<dbReference type="RefSeq" id="WP_309936512.1">
    <property type="nucleotide sequence ID" value="NZ_AP025305.1"/>
</dbReference>
<keyword evidence="3 6" id="KW-0812">Transmembrane</keyword>
<dbReference type="EMBL" id="JAVDQD010000001">
    <property type="protein sequence ID" value="MDR6237076.1"/>
    <property type="molecule type" value="Genomic_DNA"/>
</dbReference>
<feature type="transmembrane region" description="Helical" evidence="6">
    <location>
        <begin position="12"/>
        <end position="30"/>
    </location>
</feature>
<keyword evidence="5 6" id="KW-0472">Membrane</keyword>
<evidence type="ECO:0000313" key="7">
    <source>
        <dbReference type="EMBL" id="MDR6237076.1"/>
    </source>
</evidence>
<feature type="transmembrane region" description="Helical" evidence="6">
    <location>
        <begin position="69"/>
        <end position="88"/>
    </location>
</feature>
<protein>
    <submittedName>
        <fullName evidence="7">Cytochrome c oxidase assembly factor CtaG</fullName>
    </submittedName>
</protein>
<evidence type="ECO:0000256" key="4">
    <source>
        <dbReference type="ARBA" id="ARBA00022989"/>
    </source>
</evidence>
<proteinExistence type="predicted"/>
<keyword evidence="4 6" id="KW-1133">Transmembrane helix</keyword>
<feature type="transmembrane region" description="Helical" evidence="6">
    <location>
        <begin position="179"/>
        <end position="199"/>
    </location>
</feature>
<feature type="transmembrane region" description="Helical" evidence="6">
    <location>
        <begin position="235"/>
        <end position="257"/>
    </location>
</feature>
<comment type="caution">
    <text evidence="7">The sequence shown here is derived from an EMBL/GenBank/DDBJ whole genome shotgun (WGS) entry which is preliminary data.</text>
</comment>
<evidence type="ECO:0000256" key="1">
    <source>
        <dbReference type="ARBA" id="ARBA00004651"/>
    </source>
</evidence>
<name>A0AAE3XJT8_9BACT</name>
<dbReference type="Pfam" id="PF09678">
    <property type="entry name" value="Caa3_CtaG"/>
    <property type="match status" value="1"/>
</dbReference>
<organism evidence="7 8">
    <name type="scientific">Aureibacter tunicatorum</name>
    <dbReference type="NCBI Taxonomy" id="866807"/>
    <lineage>
        <taxon>Bacteria</taxon>
        <taxon>Pseudomonadati</taxon>
        <taxon>Bacteroidota</taxon>
        <taxon>Cytophagia</taxon>
        <taxon>Cytophagales</taxon>
        <taxon>Persicobacteraceae</taxon>
        <taxon>Aureibacter</taxon>
    </lineage>
</organism>
<dbReference type="GO" id="GO:0005886">
    <property type="term" value="C:plasma membrane"/>
    <property type="evidence" value="ECO:0007669"/>
    <property type="project" value="UniProtKB-SubCell"/>
</dbReference>
<feature type="transmembrane region" description="Helical" evidence="6">
    <location>
        <begin position="146"/>
        <end position="167"/>
    </location>
</feature>
<dbReference type="AlphaFoldDB" id="A0AAE3XJT8"/>
<evidence type="ECO:0000256" key="3">
    <source>
        <dbReference type="ARBA" id="ARBA00022692"/>
    </source>
</evidence>
<keyword evidence="2" id="KW-1003">Cell membrane</keyword>
<evidence type="ECO:0000313" key="8">
    <source>
        <dbReference type="Proteomes" id="UP001185092"/>
    </source>
</evidence>
<sequence length="266" mass="30186">MILAIDIWKQWVFSLGELPIYLVLLVALFIMIKRGGASLKNYILWIIALIVVIVALSSPLAYLAHGYLFYAHMLQHVAILMLLPALLFLSLDGTGEKWQGRKVKLRPVLSWVVFVLFMWLIHAPGFVNESMPLFRICPTPEQWSNIQPLVYLLSLLIGLWFYYPVLNPDYSNRLAPMKGISYLVTACIACSLLGIAIAFSPKILYPKFSENVMSGNLQSLVVNDWKVSPRSDQQVAGLIMWVPGCLIYLSISMVIFFKWMSNEKVS</sequence>
<reference evidence="7" key="1">
    <citation type="submission" date="2023-07" db="EMBL/GenBank/DDBJ databases">
        <title>Genomic Encyclopedia of Type Strains, Phase IV (KMG-IV): sequencing the most valuable type-strain genomes for metagenomic binning, comparative biology and taxonomic classification.</title>
        <authorList>
            <person name="Goeker M."/>
        </authorList>
    </citation>
    <scope>NUCLEOTIDE SEQUENCE</scope>
    <source>
        <strain evidence="7">DSM 26174</strain>
    </source>
</reference>
<dbReference type="InterPro" id="IPR019108">
    <property type="entry name" value="Caa3_assmbl_CtaG-rel"/>
</dbReference>
<dbReference type="Proteomes" id="UP001185092">
    <property type="component" value="Unassembled WGS sequence"/>
</dbReference>
<accession>A0AAE3XJT8</accession>
<feature type="transmembrane region" description="Helical" evidence="6">
    <location>
        <begin position="108"/>
        <end position="126"/>
    </location>
</feature>
<evidence type="ECO:0000256" key="2">
    <source>
        <dbReference type="ARBA" id="ARBA00022475"/>
    </source>
</evidence>
<comment type="subcellular location">
    <subcellularLocation>
        <location evidence="1">Cell membrane</location>
        <topology evidence="1">Multi-pass membrane protein</topology>
    </subcellularLocation>
</comment>
<keyword evidence="8" id="KW-1185">Reference proteome</keyword>
<gene>
    <name evidence="7" type="ORF">HNQ88_000052</name>
</gene>